<keyword evidence="2" id="KW-1185">Reference proteome</keyword>
<evidence type="ECO:0000313" key="1">
    <source>
        <dbReference type="EMBL" id="GAA4470435.1"/>
    </source>
</evidence>
<reference evidence="2" key="1">
    <citation type="journal article" date="2019" name="Int. J. Syst. Evol. Microbiol.">
        <title>The Global Catalogue of Microorganisms (GCM) 10K type strain sequencing project: providing services to taxonomists for standard genome sequencing and annotation.</title>
        <authorList>
            <consortium name="The Broad Institute Genomics Platform"/>
            <consortium name="The Broad Institute Genome Sequencing Center for Infectious Disease"/>
            <person name="Wu L."/>
            <person name="Ma J."/>
        </authorList>
    </citation>
    <scope>NUCLEOTIDE SEQUENCE [LARGE SCALE GENOMIC DNA]</scope>
    <source>
        <strain evidence="2">JCM 17759</strain>
    </source>
</reference>
<dbReference type="Gene3D" id="2.60.120.620">
    <property type="entry name" value="q2cbj1_9rhob like domain"/>
    <property type="match status" value="1"/>
</dbReference>
<dbReference type="Pfam" id="PF05721">
    <property type="entry name" value="PhyH"/>
    <property type="match status" value="1"/>
</dbReference>
<organism evidence="1 2">
    <name type="scientific">Novipirellula rosea</name>
    <dbReference type="NCBI Taxonomy" id="1031540"/>
    <lineage>
        <taxon>Bacteria</taxon>
        <taxon>Pseudomonadati</taxon>
        <taxon>Planctomycetota</taxon>
        <taxon>Planctomycetia</taxon>
        <taxon>Pirellulales</taxon>
        <taxon>Pirellulaceae</taxon>
        <taxon>Novipirellula</taxon>
    </lineage>
</organism>
<accession>A0ABP8NRA1</accession>
<sequence length="338" mass="38660">MIKNALETINKLKVVRSGFRVHRRRGDTPAEAYHAMRQLYVLTNGRFNDWVSRYISYKHPAKKIEGSSSIIADTEIPDAVNAIEKDGYYIFKSSLPDEVLRSLVEYGKNQPCRVLVSKDSNAVNFALSDEKFPYDPNIESPKFSFDAIDLVSNPTIQMLLMDVGFRRVAQAFLRSDPLLDLVAMWWSQPSGGMAHSSAAQLYHFDMDRIKFVKFFFYLTDVDTDTGPHCYIRGSSKRKPKQVLRDGRIKDDEIMEAYSEEQYTEICGPAGTIIAVDTRGFHKGKPLLQRNRLLLQIEMTNSMFGATYAPVPFDPSWPEDFTDFVRNDPRFVGIIQQPE</sequence>
<dbReference type="InterPro" id="IPR008775">
    <property type="entry name" value="Phytyl_CoA_dOase-like"/>
</dbReference>
<evidence type="ECO:0000313" key="2">
    <source>
        <dbReference type="Proteomes" id="UP001500840"/>
    </source>
</evidence>
<protein>
    <recommendedName>
        <fullName evidence="3">Phytanoyl-CoA dioxygenase (PhyH)</fullName>
    </recommendedName>
</protein>
<dbReference type="SUPFAM" id="SSF51197">
    <property type="entry name" value="Clavaminate synthase-like"/>
    <property type="match status" value="1"/>
</dbReference>
<dbReference type="RefSeq" id="WP_345327747.1">
    <property type="nucleotide sequence ID" value="NZ_BAABGA010000112.1"/>
</dbReference>
<dbReference type="EMBL" id="BAABGA010000112">
    <property type="protein sequence ID" value="GAA4470435.1"/>
    <property type="molecule type" value="Genomic_DNA"/>
</dbReference>
<proteinExistence type="predicted"/>
<name>A0ABP8NRA1_9BACT</name>
<dbReference type="Proteomes" id="UP001500840">
    <property type="component" value="Unassembled WGS sequence"/>
</dbReference>
<comment type="caution">
    <text evidence="1">The sequence shown here is derived from an EMBL/GenBank/DDBJ whole genome shotgun (WGS) entry which is preliminary data.</text>
</comment>
<evidence type="ECO:0008006" key="3">
    <source>
        <dbReference type="Google" id="ProtNLM"/>
    </source>
</evidence>
<gene>
    <name evidence="1" type="ORF">GCM10023156_63690</name>
</gene>